<dbReference type="Pfam" id="PF17177">
    <property type="entry name" value="PPR_long"/>
    <property type="match status" value="1"/>
</dbReference>
<feature type="repeat" description="PPR" evidence="2">
    <location>
        <begin position="1052"/>
        <end position="1086"/>
    </location>
</feature>
<dbReference type="OrthoDB" id="411857at2759"/>
<proteinExistence type="predicted"/>
<dbReference type="GO" id="GO:0003729">
    <property type="term" value="F:mRNA binding"/>
    <property type="evidence" value="ECO:0007669"/>
    <property type="project" value="TreeGrafter"/>
</dbReference>
<reference evidence="5 6" key="1">
    <citation type="journal article" date="2015" name="Fungal Genet. Biol.">
        <title>Evolution of novel wood decay mechanisms in Agaricales revealed by the genome sequences of Fistulina hepatica and Cylindrobasidium torrendii.</title>
        <authorList>
            <person name="Floudas D."/>
            <person name="Held B.W."/>
            <person name="Riley R."/>
            <person name="Nagy L.G."/>
            <person name="Koehler G."/>
            <person name="Ransdell A.S."/>
            <person name="Younus H."/>
            <person name="Chow J."/>
            <person name="Chiniquy J."/>
            <person name="Lipzen A."/>
            <person name="Tritt A."/>
            <person name="Sun H."/>
            <person name="Haridas S."/>
            <person name="LaButti K."/>
            <person name="Ohm R.A."/>
            <person name="Kues U."/>
            <person name="Blanchette R.A."/>
            <person name="Grigoriev I.V."/>
            <person name="Minto R.E."/>
            <person name="Hibbett D.S."/>
        </authorList>
    </citation>
    <scope>NUCLEOTIDE SEQUENCE [LARGE SCALE GENOMIC DNA]</scope>
    <source>
        <strain evidence="5 6">ATCC 64428</strain>
    </source>
</reference>
<feature type="domain" description="PROP1-like PPR" evidence="4">
    <location>
        <begin position="1031"/>
        <end position="1169"/>
    </location>
</feature>
<dbReference type="Pfam" id="PF01535">
    <property type="entry name" value="PPR"/>
    <property type="match status" value="4"/>
</dbReference>
<name>A0A0D7A441_9AGAR</name>
<feature type="compositionally biased region" description="Basic and acidic residues" evidence="3">
    <location>
        <begin position="121"/>
        <end position="130"/>
    </location>
</feature>
<feature type="repeat" description="PPR" evidence="2">
    <location>
        <begin position="1087"/>
        <end position="1117"/>
    </location>
</feature>
<dbReference type="PANTHER" id="PTHR47933">
    <property type="entry name" value="PENTATRICOPEPTIDE REPEAT-CONTAINING PROTEIN 1, MITOCHONDRIAL"/>
    <property type="match status" value="1"/>
</dbReference>
<dbReference type="EMBL" id="KN882061">
    <property type="protein sequence ID" value="KIY45149.1"/>
    <property type="molecule type" value="Genomic_DNA"/>
</dbReference>
<evidence type="ECO:0000256" key="2">
    <source>
        <dbReference type="PROSITE-ProRule" id="PRU00708"/>
    </source>
</evidence>
<evidence type="ECO:0000313" key="6">
    <source>
        <dbReference type="Proteomes" id="UP000054144"/>
    </source>
</evidence>
<feature type="compositionally biased region" description="Polar residues" evidence="3">
    <location>
        <begin position="198"/>
        <end position="211"/>
    </location>
</feature>
<dbReference type="Proteomes" id="UP000054144">
    <property type="component" value="Unassembled WGS sequence"/>
</dbReference>
<protein>
    <recommendedName>
        <fullName evidence="4">PROP1-like PPR domain-containing protein</fullName>
    </recommendedName>
</protein>
<organism evidence="5 6">
    <name type="scientific">Fistulina hepatica ATCC 64428</name>
    <dbReference type="NCBI Taxonomy" id="1128425"/>
    <lineage>
        <taxon>Eukaryota</taxon>
        <taxon>Fungi</taxon>
        <taxon>Dikarya</taxon>
        <taxon>Basidiomycota</taxon>
        <taxon>Agaricomycotina</taxon>
        <taxon>Agaricomycetes</taxon>
        <taxon>Agaricomycetidae</taxon>
        <taxon>Agaricales</taxon>
        <taxon>Fistulinaceae</taxon>
        <taxon>Fistulina</taxon>
    </lineage>
</organism>
<feature type="region of interest" description="Disordered" evidence="3">
    <location>
        <begin position="104"/>
        <end position="135"/>
    </location>
</feature>
<evidence type="ECO:0000259" key="4">
    <source>
        <dbReference type="Pfam" id="PF17177"/>
    </source>
</evidence>
<keyword evidence="1" id="KW-0677">Repeat</keyword>
<dbReference type="NCBIfam" id="TIGR00756">
    <property type="entry name" value="PPR"/>
    <property type="match status" value="2"/>
</dbReference>
<accession>A0A0D7A441</accession>
<dbReference type="InterPro" id="IPR033443">
    <property type="entry name" value="PROP1-like_PPR_dom"/>
</dbReference>
<evidence type="ECO:0000256" key="1">
    <source>
        <dbReference type="ARBA" id="ARBA00022737"/>
    </source>
</evidence>
<dbReference type="PANTHER" id="PTHR47933:SF11">
    <property type="entry name" value="PENTATRICOPEPTIDE REPEAT-CONTAINING PROTEIN 2"/>
    <property type="match status" value="1"/>
</dbReference>
<dbReference type="SUPFAM" id="SSF81901">
    <property type="entry name" value="HCP-like"/>
    <property type="match status" value="1"/>
</dbReference>
<dbReference type="Gene3D" id="1.25.40.10">
    <property type="entry name" value="Tetratricopeptide repeat domain"/>
    <property type="match status" value="5"/>
</dbReference>
<keyword evidence="6" id="KW-1185">Reference proteome</keyword>
<sequence length="1386" mass="152853">MIPKVASHILHSSTRAAAVVQNQTFRNVLQFQPNHANAHTGLNPVTGSTSLSSHSNAGSSSWGGNGSNGPGSGGSRFNNPGAGGRFQFDGAPGRAVTQAHTITLNNDTTFQPQDDEIPSLDDPKVRDRSRPASTTTALVRTPRLGVSSAVLSVSRHAFTRPQLLIEAHPRLLHTDIPAARVPVYVQTHNENAPEVTAVSPSLTRRNSTASTVRPPSPRPALSRRNSTASMHAFEPVSSPPPASLTTPLPPSPASSSKVDVVSDTYERLHTAATVRDPLLAAEAVRTFLQEAQAGRECSAREYNAALHALLVTRPVDEPLTNLTNIYASMTRHSVAPNLNTYLILIEAFTRRDAEVAAMTRRLEGNSHMENISKRLRTLAEESNLMSAMHLFQTLVAMGSNKRVPPETYTSLLRTCALHGAVDFAIQVFGQMERYEPSYVSPGSWQSCNPDMDGVNKVFQEYSHVCQQESPFPVLAWDSQSREQHVQIYNLLIEAYFRTGLPDKAVGVVEAMLDASANGVEFQSDCPPPTADSTFSTVITGFTASGDLASAKMWFERLLAQPSNPQGAPHRSSESVRRPDGVTWRAMIEALADDVEASSANGLCTDNLALLNDYFRQYTENDSIPVQGSERRRVFNANINSLQAPYPAETVKSRLDFVCHVIIPRTGANGELPRIRRSLYVKQALRVAEEYYRHGFVDDALDTVAMTLGTYDNSPYVDAHFMDTAEFLKRIVSERGRSLTFEQCMAIARLHTLICIPMNNEDMQYLLHSYGVRRAEDAVFVGTAMTSEYFSILLLAATCVEPLLLSGQLTVEPGYALIGIEDLLRDMARAGYTLETVHPGVLARLASLLGAETSVVAAELDEIRNVAGLPPSFAQTLKSTGSVPPLRLHVSEALTKRMDQILQGMILPRANYQVLTDEALALFRKSQQQGKVPTVRVIGRLIEASGRVKDISAIREMYSLAQMVKDLHTADARAQRERERSWFVLENAMILGLAHAGDFDAAMAHRQRILDHGGYPSAEAYAALILHVRDTTDDASTAIELFEEWRRSGLPGSVFLYNNIISKLAKARRADHALEIFAEMKALGRPPSSITYGALIGACARVGDVESGETLFQEMEASPSFKPKIPPYNMMMQLYTTIKPNRERALMYYEKMRAAQIKPSEHTYKLLLDAYGNVEPVDVAAMERTFQALVADKRVVVQGPHFASLITSYGCVQKNLEKALAVFDSISHYAERCMPGIPDALVYEAIFDVLVTHKRSDLFPKWIQKMSDTGVHMTAYVANFIIKGYAVTGHLDEARQMFESMQDPPMGVAAPHNHVEKTQRENGTEAHILEPVYREPSTWEAMVRAELGVNNREAALDLLERLKARQYPEAVYNRISGILLDHTQIPL</sequence>
<feature type="region of interest" description="Disordered" evidence="3">
    <location>
        <begin position="39"/>
        <end position="91"/>
    </location>
</feature>
<gene>
    <name evidence="5" type="ORF">FISHEDRAFT_49778</name>
</gene>
<dbReference type="InterPro" id="IPR002885">
    <property type="entry name" value="PPR_rpt"/>
</dbReference>
<dbReference type="InterPro" id="IPR051240">
    <property type="entry name" value="Mito_RNA-Proc/Resp"/>
</dbReference>
<feature type="compositionally biased region" description="Low complexity" evidence="3">
    <location>
        <begin position="47"/>
        <end position="60"/>
    </location>
</feature>
<evidence type="ECO:0000313" key="5">
    <source>
        <dbReference type="EMBL" id="KIY45149.1"/>
    </source>
</evidence>
<evidence type="ECO:0000256" key="3">
    <source>
        <dbReference type="SAM" id="MobiDB-lite"/>
    </source>
</evidence>
<dbReference type="PROSITE" id="PS51375">
    <property type="entry name" value="PPR"/>
    <property type="match status" value="2"/>
</dbReference>
<feature type="compositionally biased region" description="Gly residues" evidence="3">
    <location>
        <begin position="61"/>
        <end position="74"/>
    </location>
</feature>
<dbReference type="InterPro" id="IPR011990">
    <property type="entry name" value="TPR-like_helical_dom_sf"/>
</dbReference>
<feature type="region of interest" description="Disordered" evidence="3">
    <location>
        <begin position="195"/>
        <end position="258"/>
    </location>
</feature>
<feature type="compositionally biased region" description="Pro residues" evidence="3">
    <location>
        <begin position="237"/>
        <end position="252"/>
    </location>
</feature>